<reference evidence="3" key="1">
    <citation type="submission" date="2016-06" db="EMBL/GenBank/DDBJ databases">
        <authorList>
            <person name="Van Tyne D."/>
        </authorList>
    </citation>
    <scope>NUCLEOTIDE SEQUENCE</scope>
    <source>
        <strain evidence="3">JM9A</strain>
    </source>
</reference>
<keyword evidence="1" id="KW-1133">Transmembrane helix</keyword>
<dbReference type="RefSeq" id="WP_161868468.1">
    <property type="nucleotide sequence ID" value="NZ_MAEI02000001.1"/>
</dbReference>
<keyword evidence="1" id="KW-0812">Transmembrane</keyword>
<name>A0ABV0F127_9ENTE</name>
<dbReference type="PANTHER" id="PTHR48090">
    <property type="entry name" value="UNDECAPRENYL-PHOSPHATE 4-DEOXY-4-FORMAMIDO-L-ARABINOSE TRANSFERASE-RELATED"/>
    <property type="match status" value="1"/>
</dbReference>
<keyword evidence="4" id="KW-1185">Reference proteome</keyword>
<dbReference type="Gene3D" id="3.90.550.10">
    <property type="entry name" value="Spore Coat Polysaccharide Biosynthesis Protein SpsA, Chain A"/>
    <property type="match status" value="1"/>
</dbReference>
<dbReference type="InterPro" id="IPR029044">
    <property type="entry name" value="Nucleotide-diphossugar_trans"/>
</dbReference>
<proteinExistence type="predicted"/>
<gene>
    <name evidence="3" type="ORF">BAU18_001341</name>
</gene>
<dbReference type="Proteomes" id="UP001429357">
    <property type="component" value="Unassembled WGS sequence"/>
</dbReference>
<evidence type="ECO:0000259" key="2">
    <source>
        <dbReference type="Pfam" id="PF00535"/>
    </source>
</evidence>
<evidence type="ECO:0000256" key="1">
    <source>
        <dbReference type="SAM" id="Phobius"/>
    </source>
</evidence>
<dbReference type="CDD" id="cd04187">
    <property type="entry name" value="DPM1_like_bac"/>
    <property type="match status" value="1"/>
</dbReference>
<accession>A0ABV0F127</accession>
<evidence type="ECO:0000313" key="4">
    <source>
        <dbReference type="Proteomes" id="UP001429357"/>
    </source>
</evidence>
<evidence type="ECO:0000313" key="3">
    <source>
        <dbReference type="EMBL" id="MEO1781753.1"/>
    </source>
</evidence>
<feature type="transmembrane region" description="Helical" evidence="1">
    <location>
        <begin position="265"/>
        <end position="287"/>
    </location>
</feature>
<reference evidence="3" key="2">
    <citation type="submission" date="2024-02" db="EMBL/GenBank/DDBJ databases">
        <title>The Genome Sequence of Enterococcus diestrammenae JM9A.</title>
        <authorList>
            <person name="Earl A."/>
            <person name="Manson A."/>
            <person name="Gilmore M."/>
            <person name="Sanders J."/>
            <person name="Shea T."/>
            <person name="Howe W."/>
            <person name="Livny J."/>
            <person name="Cuomo C."/>
            <person name="Neafsey D."/>
            <person name="Birren B."/>
        </authorList>
    </citation>
    <scope>NUCLEOTIDE SEQUENCE</scope>
    <source>
        <strain evidence="3">JM9A</strain>
    </source>
</reference>
<dbReference type="PANTHER" id="PTHR48090:SF8">
    <property type="entry name" value="GLYCOSYLTRANSFERASE CSBB-RELATED"/>
    <property type="match status" value="1"/>
</dbReference>
<comment type="caution">
    <text evidence="3">The sequence shown here is derived from an EMBL/GenBank/DDBJ whole genome shotgun (WGS) entry which is preliminary data.</text>
</comment>
<keyword evidence="3" id="KW-0808">Transferase</keyword>
<dbReference type="InterPro" id="IPR001173">
    <property type="entry name" value="Glyco_trans_2-like"/>
</dbReference>
<feature type="transmembrane region" description="Helical" evidence="1">
    <location>
        <begin position="229"/>
        <end position="253"/>
    </location>
</feature>
<keyword evidence="1" id="KW-0472">Membrane</keyword>
<dbReference type="InterPro" id="IPR050256">
    <property type="entry name" value="Glycosyltransferase_2"/>
</dbReference>
<dbReference type="Pfam" id="PF00535">
    <property type="entry name" value="Glycos_transf_2"/>
    <property type="match status" value="1"/>
</dbReference>
<dbReference type="EMBL" id="MAEI02000001">
    <property type="protein sequence ID" value="MEO1781753.1"/>
    <property type="molecule type" value="Genomic_DNA"/>
</dbReference>
<organism evidence="3 4">
    <name type="scientific">Enterococcus diestrammenae</name>
    <dbReference type="NCBI Taxonomy" id="1155073"/>
    <lineage>
        <taxon>Bacteria</taxon>
        <taxon>Bacillati</taxon>
        <taxon>Bacillota</taxon>
        <taxon>Bacilli</taxon>
        <taxon>Lactobacillales</taxon>
        <taxon>Enterococcaceae</taxon>
        <taxon>Enterococcus</taxon>
    </lineage>
</organism>
<sequence length="318" mass="35923">MLSIIVPCYNEEETLPLFVKAVNQVNQQMGETLEYIFVNDGSKDGTLSVIKDLYRQQPEAVRFISFSRNFGKEAALYAGLQAAKGEFVTVMDADLQDPPELLPEMLRLIREEAYDCIGTRRIDREGEPVIRSFFAKSFYRLVNRIGQTEMVDGARDFRLMTRQMVDAVLELTEYNRFSKGIFSWVGFDTKYLAYENRERVAGETSWSFWSLFKYSIDGIVNFSEAPLNIASVIGGISCLGSLVALVFIVIRALVFGDPTSGWPSLVSILLFVSGLQLLCVGIIGKYIGKIFLETKRRPVYLVKETEADLVVKETDPSF</sequence>
<dbReference type="GO" id="GO:0016740">
    <property type="term" value="F:transferase activity"/>
    <property type="evidence" value="ECO:0007669"/>
    <property type="project" value="UniProtKB-KW"/>
</dbReference>
<protein>
    <submittedName>
        <fullName evidence="3">Glycosyl transferase</fullName>
    </submittedName>
</protein>
<feature type="domain" description="Glycosyltransferase 2-like" evidence="2">
    <location>
        <begin position="3"/>
        <end position="167"/>
    </location>
</feature>
<dbReference type="SUPFAM" id="SSF53448">
    <property type="entry name" value="Nucleotide-diphospho-sugar transferases"/>
    <property type="match status" value="1"/>
</dbReference>